<dbReference type="KEGG" id="och:CES85_1863"/>
<dbReference type="Proteomes" id="UP000215256">
    <property type="component" value="Chromosome 1"/>
</dbReference>
<name>A0A248UID3_9HYPH</name>
<feature type="region of interest" description="Disordered" evidence="1">
    <location>
        <begin position="16"/>
        <end position="37"/>
    </location>
</feature>
<evidence type="ECO:0000256" key="1">
    <source>
        <dbReference type="SAM" id="MobiDB-lite"/>
    </source>
</evidence>
<gene>
    <name evidence="2" type="ORF">CES85_1863</name>
</gene>
<evidence type="ECO:0000313" key="3">
    <source>
        <dbReference type="Proteomes" id="UP000215256"/>
    </source>
</evidence>
<evidence type="ECO:0000313" key="2">
    <source>
        <dbReference type="EMBL" id="ASV86049.1"/>
    </source>
</evidence>
<dbReference type="EMBL" id="CP022604">
    <property type="protein sequence ID" value="ASV86049.1"/>
    <property type="molecule type" value="Genomic_DNA"/>
</dbReference>
<organism evidence="2 3">
    <name type="scientific">Ochrobactrum quorumnocens</name>
    <dbReference type="NCBI Taxonomy" id="271865"/>
    <lineage>
        <taxon>Bacteria</taxon>
        <taxon>Pseudomonadati</taxon>
        <taxon>Pseudomonadota</taxon>
        <taxon>Alphaproteobacteria</taxon>
        <taxon>Hyphomicrobiales</taxon>
        <taxon>Brucellaceae</taxon>
        <taxon>Brucella/Ochrobactrum group</taxon>
        <taxon>Ochrobactrum</taxon>
    </lineage>
</organism>
<dbReference type="AlphaFoldDB" id="A0A248UID3"/>
<protein>
    <submittedName>
        <fullName evidence="2">Uncharacterized protein</fullName>
    </submittedName>
</protein>
<feature type="compositionally biased region" description="Polar residues" evidence="1">
    <location>
        <begin position="22"/>
        <end position="37"/>
    </location>
</feature>
<sequence length="37" mass="4240">MRSICTDQHTACHERYRGNISHLPNSNRNNRGSRTVG</sequence>
<accession>A0A248UID3</accession>
<reference evidence="2 3" key="1">
    <citation type="submission" date="2017-07" db="EMBL/GenBank/DDBJ databases">
        <title>Phylogenetic study on the rhizospheric bacterium Ochrobactrum sp. A44.</title>
        <authorList>
            <person name="Krzyzanowska D.M."/>
            <person name="Ossowicki A."/>
            <person name="Rajewska M."/>
            <person name="Maciag T."/>
            <person name="Kaczynski Z."/>
            <person name="Czerwicka M."/>
            <person name="Jafra S."/>
        </authorList>
    </citation>
    <scope>NUCLEOTIDE SEQUENCE [LARGE SCALE GENOMIC DNA]</scope>
    <source>
        <strain evidence="2 3">A44</strain>
    </source>
</reference>
<proteinExistence type="predicted"/>